<keyword evidence="2 9" id="KW-0686">Riboflavin biosynthesis</keyword>
<accession>A0A101CCQ4</accession>
<dbReference type="RefSeq" id="WP_059137986.1">
    <property type="nucleotide sequence ID" value="NZ_JBHYEP010000005.1"/>
</dbReference>
<dbReference type="GO" id="GO:0005525">
    <property type="term" value="F:GTP binding"/>
    <property type="evidence" value="ECO:0007669"/>
    <property type="project" value="UniProtKB-KW"/>
</dbReference>
<feature type="active site" description="Nucleophile" evidence="9">
    <location>
        <position position="127"/>
    </location>
</feature>
<evidence type="ECO:0000256" key="1">
    <source>
        <dbReference type="ARBA" id="ARBA00004853"/>
    </source>
</evidence>
<feature type="binding site" evidence="9">
    <location>
        <begin position="49"/>
        <end position="53"/>
    </location>
    <ligand>
        <name>GTP</name>
        <dbReference type="ChEBI" id="CHEBI:37565"/>
    </ligand>
</feature>
<feature type="binding site" evidence="9">
    <location>
        <position position="67"/>
    </location>
    <ligand>
        <name>Zn(2+)</name>
        <dbReference type="ChEBI" id="CHEBI:29105"/>
        <note>catalytic</note>
    </ligand>
</feature>
<sequence length="197" mass="22318">MIKIQAEANVPTEYGNFRMIAFSEESTNWMPHMAIIAENTDFSNPVNVRFHSECITGEVFHSQKCECGQQLDSAMKYMQENGGIIVYLRQEGRNIGIINKLKAYSLQEKGFDTVAANLELGLPADDRNFDIAIEILNILDVKSINLLTNNPEKVKFVEQSNITLNSRIPLQIPANDSSRGYLQTKKDYFGHLLDEQD</sequence>
<feature type="binding site" evidence="9">
    <location>
        <position position="54"/>
    </location>
    <ligand>
        <name>Zn(2+)</name>
        <dbReference type="ChEBI" id="CHEBI:29105"/>
        <note>catalytic</note>
    </ligand>
</feature>
<gene>
    <name evidence="9" type="primary">ribA</name>
    <name evidence="11" type="ORF">AR686_18035</name>
</gene>
<dbReference type="GO" id="GO:0008270">
    <property type="term" value="F:zinc ion binding"/>
    <property type="evidence" value="ECO:0007669"/>
    <property type="project" value="UniProtKB-UniRule"/>
</dbReference>
<dbReference type="UniPathway" id="UPA00275">
    <property type="reaction ID" value="UER00400"/>
</dbReference>
<evidence type="ECO:0000313" key="12">
    <source>
        <dbReference type="Proteomes" id="UP000054388"/>
    </source>
</evidence>
<dbReference type="SUPFAM" id="SSF142695">
    <property type="entry name" value="RibA-like"/>
    <property type="match status" value="1"/>
</dbReference>
<dbReference type="AlphaFoldDB" id="A0A101CCQ4"/>
<dbReference type="InterPro" id="IPR032677">
    <property type="entry name" value="GTP_cyclohydro_II"/>
</dbReference>
<proteinExistence type="inferred from homology"/>
<comment type="catalytic activity">
    <reaction evidence="8 9">
        <text>GTP + 4 H2O = 2,5-diamino-6-hydroxy-4-(5-phosphoribosylamino)-pyrimidine + formate + 2 phosphate + 3 H(+)</text>
        <dbReference type="Rhea" id="RHEA:23704"/>
        <dbReference type="ChEBI" id="CHEBI:15377"/>
        <dbReference type="ChEBI" id="CHEBI:15378"/>
        <dbReference type="ChEBI" id="CHEBI:15740"/>
        <dbReference type="ChEBI" id="CHEBI:37565"/>
        <dbReference type="ChEBI" id="CHEBI:43474"/>
        <dbReference type="ChEBI" id="CHEBI:58614"/>
        <dbReference type="EC" id="3.5.4.25"/>
    </reaction>
</comment>
<reference evidence="11 12" key="1">
    <citation type="submission" date="2015-10" db="EMBL/GenBank/DDBJ databases">
        <title>Genome sequence of Chryseobacterium greenlandense.</title>
        <authorList>
            <person name="Newman J."/>
            <person name="Fischer K."/>
            <person name="Miller J."/>
        </authorList>
    </citation>
    <scope>NUCLEOTIDE SEQUENCE [LARGE SCALE GENOMIC DNA]</scope>
    <source>
        <strain evidence="11 12">UMB34</strain>
    </source>
</reference>
<evidence type="ECO:0000256" key="3">
    <source>
        <dbReference type="ARBA" id="ARBA00022723"/>
    </source>
</evidence>
<feature type="binding site" evidence="9">
    <location>
        <position position="148"/>
    </location>
    <ligand>
        <name>GTP</name>
        <dbReference type="ChEBI" id="CHEBI:37565"/>
    </ligand>
</feature>
<dbReference type="NCBIfam" id="TIGR00505">
    <property type="entry name" value="ribA"/>
    <property type="match status" value="1"/>
</dbReference>
<name>A0A101CCQ4_9FLAO</name>
<dbReference type="InterPro" id="IPR000926">
    <property type="entry name" value="RibA"/>
</dbReference>
<dbReference type="PANTHER" id="PTHR21327">
    <property type="entry name" value="GTP CYCLOHYDROLASE II-RELATED"/>
    <property type="match status" value="1"/>
</dbReference>
<dbReference type="InterPro" id="IPR036144">
    <property type="entry name" value="RibA-like_sf"/>
</dbReference>
<evidence type="ECO:0000256" key="5">
    <source>
        <dbReference type="ARBA" id="ARBA00022801"/>
    </source>
</evidence>
<dbReference type="GO" id="GO:0005829">
    <property type="term" value="C:cytosol"/>
    <property type="evidence" value="ECO:0007669"/>
    <property type="project" value="TreeGrafter"/>
</dbReference>
<dbReference type="FunFam" id="3.40.50.10990:FF:000002">
    <property type="entry name" value="GTP cyclohydrolase-2"/>
    <property type="match status" value="1"/>
</dbReference>
<feature type="binding site" evidence="9">
    <location>
        <position position="113"/>
    </location>
    <ligand>
        <name>GTP</name>
        <dbReference type="ChEBI" id="CHEBI:37565"/>
    </ligand>
</feature>
<keyword evidence="6 9" id="KW-0862">Zinc</keyword>
<comment type="caution">
    <text evidence="11">The sequence shown here is derived from an EMBL/GenBank/DDBJ whole genome shotgun (WGS) entry which is preliminary data.</text>
</comment>
<comment type="cofactor">
    <cofactor evidence="9">
        <name>Zn(2+)</name>
        <dbReference type="ChEBI" id="CHEBI:29105"/>
    </cofactor>
    <text evidence="9">Binds 1 zinc ion per subunit.</text>
</comment>
<keyword evidence="4 9" id="KW-0547">Nucleotide-binding</keyword>
<dbReference type="CDD" id="cd00641">
    <property type="entry name" value="GTP_cyclohydro2"/>
    <property type="match status" value="1"/>
</dbReference>
<feature type="binding site" evidence="9">
    <location>
        <position position="70"/>
    </location>
    <ligand>
        <name>GTP</name>
        <dbReference type="ChEBI" id="CHEBI:37565"/>
    </ligand>
</feature>
<dbReference type="GO" id="GO:0003935">
    <property type="term" value="F:GTP cyclohydrolase II activity"/>
    <property type="evidence" value="ECO:0007669"/>
    <property type="project" value="UniProtKB-UniRule"/>
</dbReference>
<evidence type="ECO:0000256" key="8">
    <source>
        <dbReference type="ARBA" id="ARBA00049295"/>
    </source>
</evidence>
<dbReference type="Proteomes" id="UP000054388">
    <property type="component" value="Unassembled WGS sequence"/>
</dbReference>
<keyword evidence="5 9" id="KW-0378">Hydrolase</keyword>
<dbReference type="Gene3D" id="3.40.50.10990">
    <property type="entry name" value="GTP cyclohydrolase II"/>
    <property type="match status" value="1"/>
</dbReference>
<dbReference type="GO" id="GO:0009231">
    <property type="term" value="P:riboflavin biosynthetic process"/>
    <property type="evidence" value="ECO:0007669"/>
    <property type="project" value="UniProtKB-UniRule"/>
</dbReference>
<dbReference type="PANTHER" id="PTHR21327:SF18">
    <property type="entry name" value="3,4-DIHYDROXY-2-BUTANONE 4-PHOSPHATE SYNTHASE"/>
    <property type="match status" value="1"/>
</dbReference>
<keyword evidence="7 9" id="KW-0342">GTP-binding</keyword>
<evidence type="ECO:0000259" key="10">
    <source>
        <dbReference type="Pfam" id="PF00925"/>
    </source>
</evidence>
<feature type="binding site" evidence="9">
    <location>
        <position position="153"/>
    </location>
    <ligand>
        <name>GTP</name>
        <dbReference type="ChEBI" id="CHEBI:37565"/>
    </ligand>
</feature>
<evidence type="ECO:0000256" key="6">
    <source>
        <dbReference type="ARBA" id="ARBA00022833"/>
    </source>
</evidence>
<keyword evidence="3 9" id="KW-0479">Metal-binding</keyword>
<dbReference type="EMBL" id="LMAI01000021">
    <property type="protein sequence ID" value="KUJ53856.1"/>
    <property type="molecule type" value="Genomic_DNA"/>
</dbReference>
<evidence type="ECO:0000256" key="7">
    <source>
        <dbReference type="ARBA" id="ARBA00023134"/>
    </source>
</evidence>
<dbReference type="EC" id="3.5.4.25" evidence="9"/>
<feature type="active site" description="Proton acceptor" evidence="9">
    <location>
        <position position="125"/>
    </location>
</feature>
<dbReference type="NCBIfam" id="NF001591">
    <property type="entry name" value="PRK00393.1"/>
    <property type="match status" value="1"/>
</dbReference>
<protein>
    <recommendedName>
        <fullName evidence="9">GTP cyclohydrolase-2</fullName>
        <ecNumber evidence="9">3.5.4.25</ecNumber>
    </recommendedName>
    <alternativeName>
        <fullName evidence="9">GTP cyclohydrolase II</fullName>
    </alternativeName>
</protein>
<feature type="binding site" evidence="9">
    <location>
        <position position="65"/>
    </location>
    <ligand>
        <name>Zn(2+)</name>
        <dbReference type="ChEBI" id="CHEBI:29105"/>
        <note>catalytic</note>
    </ligand>
</feature>
<evidence type="ECO:0000256" key="2">
    <source>
        <dbReference type="ARBA" id="ARBA00022619"/>
    </source>
</evidence>
<comment type="function">
    <text evidence="9">Catalyzes the conversion of GTP to 2,5-diamino-6-ribosylamino-4(3H)-pyrimidinone 5'-phosphate (DARP), formate and pyrophosphate.</text>
</comment>
<organism evidence="11 12">
    <name type="scientific">Chryseobacterium aquaticum subsp. greenlandense</name>
    <dbReference type="NCBI Taxonomy" id="345663"/>
    <lineage>
        <taxon>Bacteria</taxon>
        <taxon>Pseudomonadati</taxon>
        <taxon>Bacteroidota</taxon>
        <taxon>Flavobacteriia</taxon>
        <taxon>Flavobacteriales</taxon>
        <taxon>Weeksellaceae</taxon>
        <taxon>Chryseobacterium group</taxon>
        <taxon>Chryseobacterium</taxon>
    </lineage>
</organism>
<evidence type="ECO:0000313" key="11">
    <source>
        <dbReference type="EMBL" id="KUJ53856.1"/>
    </source>
</evidence>
<feature type="domain" description="GTP cyclohydrolase II" evidence="10">
    <location>
        <begin position="6"/>
        <end position="169"/>
    </location>
</feature>
<comment type="pathway">
    <text evidence="1 9">Cofactor biosynthesis; riboflavin biosynthesis; 5-amino-6-(D-ribitylamino)uracil from GTP: step 1/4.</text>
</comment>
<feature type="binding site" evidence="9">
    <location>
        <begin position="91"/>
        <end position="93"/>
    </location>
    <ligand>
        <name>GTP</name>
        <dbReference type="ChEBI" id="CHEBI:37565"/>
    </ligand>
</feature>
<evidence type="ECO:0000256" key="9">
    <source>
        <dbReference type="HAMAP-Rule" id="MF_00179"/>
    </source>
</evidence>
<dbReference type="HAMAP" id="MF_00179">
    <property type="entry name" value="RibA"/>
    <property type="match status" value="1"/>
</dbReference>
<dbReference type="Pfam" id="PF00925">
    <property type="entry name" value="GTP_cyclohydro2"/>
    <property type="match status" value="1"/>
</dbReference>
<evidence type="ECO:0000256" key="4">
    <source>
        <dbReference type="ARBA" id="ARBA00022741"/>
    </source>
</evidence>
<comment type="similarity">
    <text evidence="9">Belongs to the GTP cyclohydrolase II family.</text>
</comment>